<evidence type="ECO:0000313" key="2">
    <source>
        <dbReference type="EMBL" id="KAJ3577236.1"/>
    </source>
</evidence>
<sequence>MLVQPSCVVARLSPHLVTHNREDATNKLSTHNSHHSQRTHAPSWTFSHVARQRADKMMLIGNLIYGVCLPPCLPSLLAPLSRAKGEPDRKGEQNRQDKTDKTTNALKSVTVLLINALAILSEDRFLARSTSFVARLPQDKIKPATLRRRPRHPEHKSESDQPTSERADAHEDPADIMQHFNNHLRAGAGIRQKKPRRAVFKKKKEKKRNIFAEENLKTI</sequence>
<protein>
    <submittedName>
        <fullName evidence="2">Uncharacterized protein</fullName>
    </submittedName>
</protein>
<feature type="region of interest" description="Disordered" evidence="1">
    <location>
        <begin position="143"/>
        <end position="219"/>
    </location>
</feature>
<comment type="caution">
    <text evidence="2">The sequence shown here is derived from an EMBL/GenBank/DDBJ whole genome shotgun (WGS) entry which is preliminary data.</text>
</comment>
<dbReference type="EMBL" id="JANPWZ010000407">
    <property type="protein sequence ID" value="KAJ3577236.1"/>
    <property type="molecule type" value="Genomic_DNA"/>
</dbReference>
<keyword evidence="3" id="KW-1185">Reference proteome</keyword>
<dbReference type="AlphaFoldDB" id="A0A9W8NIF2"/>
<name>A0A9W8NIF2_9PEZI</name>
<feature type="compositionally biased region" description="Basic residues" evidence="1">
    <location>
        <begin position="145"/>
        <end position="154"/>
    </location>
</feature>
<dbReference type="InterPro" id="IPR013880">
    <property type="entry name" value="Yos1"/>
</dbReference>
<evidence type="ECO:0000256" key="1">
    <source>
        <dbReference type="SAM" id="MobiDB-lite"/>
    </source>
</evidence>
<feature type="compositionally biased region" description="Basic and acidic residues" evidence="1">
    <location>
        <begin position="83"/>
        <end position="101"/>
    </location>
</feature>
<evidence type="ECO:0000313" key="3">
    <source>
        <dbReference type="Proteomes" id="UP001148614"/>
    </source>
</evidence>
<feature type="region of interest" description="Disordered" evidence="1">
    <location>
        <begin position="83"/>
        <end position="102"/>
    </location>
</feature>
<organism evidence="2 3">
    <name type="scientific">Xylaria arbuscula</name>
    <dbReference type="NCBI Taxonomy" id="114810"/>
    <lineage>
        <taxon>Eukaryota</taxon>
        <taxon>Fungi</taxon>
        <taxon>Dikarya</taxon>
        <taxon>Ascomycota</taxon>
        <taxon>Pezizomycotina</taxon>
        <taxon>Sordariomycetes</taxon>
        <taxon>Xylariomycetidae</taxon>
        <taxon>Xylariales</taxon>
        <taxon>Xylariaceae</taxon>
        <taxon>Xylaria</taxon>
    </lineage>
</organism>
<reference evidence="2" key="1">
    <citation type="submission" date="2022-07" db="EMBL/GenBank/DDBJ databases">
        <title>Genome Sequence of Xylaria arbuscula.</title>
        <authorList>
            <person name="Buettner E."/>
        </authorList>
    </citation>
    <scope>NUCLEOTIDE SEQUENCE</scope>
    <source>
        <strain evidence="2">VT107</strain>
    </source>
</reference>
<accession>A0A9W8NIF2</accession>
<feature type="compositionally biased region" description="Basic and acidic residues" evidence="1">
    <location>
        <begin position="155"/>
        <end position="173"/>
    </location>
</feature>
<dbReference type="Proteomes" id="UP001148614">
    <property type="component" value="Unassembled WGS sequence"/>
</dbReference>
<feature type="compositionally biased region" description="Basic and acidic residues" evidence="1">
    <location>
        <begin position="208"/>
        <end position="219"/>
    </location>
</feature>
<dbReference type="Pfam" id="PF08571">
    <property type="entry name" value="Yos1"/>
    <property type="match status" value="1"/>
</dbReference>
<gene>
    <name evidence="2" type="ORF">NPX13_g3333</name>
</gene>
<proteinExistence type="predicted"/>
<feature type="compositionally biased region" description="Basic residues" evidence="1">
    <location>
        <begin position="191"/>
        <end position="207"/>
    </location>
</feature>